<comment type="subunit">
    <text evidence="6">Forms polymers.</text>
</comment>
<dbReference type="Pfam" id="PF06723">
    <property type="entry name" value="MreB_Mbl"/>
    <property type="match status" value="1"/>
</dbReference>
<gene>
    <name evidence="6" type="primary">mreB</name>
    <name evidence="7" type="ORF">GCM10009430_23800</name>
</gene>
<comment type="similarity">
    <text evidence="5 6">Belongs to the FtsA/MreB family.</text>
</comment>
<evidence type="ECO:0000313" key="8">
    <source>
        <dbReference type="Proteomes" id="UP001501758"/>
    </source>
</evidence>
<feature type="binding site" evidence="6">
    <location>
        <begin position="293"/>
        <end position="296"/>
    </location>
    <ligand>
        <name>ATP</name>
        <dbReference type="ChEBI" id="CHEBI:30616"/>
    </ligand>
</feature>
<reference evidence="8" key="1">
    <citation type="journal article" date="2019" name="Int. J. Syst. Evol. Microbiol.">
        <title>The Global Catalogue of Microorganisms (GCM) 10K type strain sequencing project: providing services to taxonomists for standard genome sequencing and annotation.</title>
        <authorList>
            <consortium name="The Broad Institute Genomics Platform"/>
            <consortium name="The Broad Institute Genome Sequencing Center for Infectious Disease"/>
            <person name="Wu L."/>
            <person name="Ma J."/>
        </authorList>
    </citation>
    <scope>NUCLEOTIDE SEQUENCE [LARGE SCALE GENOMIC DNA]</scope>
    <source>
        <strain evidence="8">JCM 15974</strain>
    </source>
</reference>
<comment type="caution">
    <text evidence="7">The sequence shown here is derived from an EMBL/GenBank/DDBJ whole genome shotgun (WGS) entry which is preliminary data.</text>
</comment>
<evidence type="ECO:0000256" key="4">
    <source>
        <dbReference type="ARBA" id="ARBA00022960"/>
    </source>
</evidence>
<comment type="function">
    <text evidence="6">Forms membrane-associated dynamic filaments that are essential for cell shape determination. Acts by regulating cell wall synthesis and cell elongation, and thus cell shape. A feedback loop between cell geometry and MreB localization may maintain elongated cell shape by targeting cell wall growth to regions of negative cell wall curvature.</text>
</comment>
<proteinExistence type="inferred from homology"/>
<evidence type="ECO:0000256" key="6">
    <source>
        <dbReference type="HAMAP-Rule" id="MF_02207"/>
    </source>
</evidence>
<evidence type="ECO:0000313" key="7">
    <source>
        <dbReference type="EMBL" id="GAA0721922.1"/>
    </source>
</evidence>
<dbReference type="InterPro" id="IPR004753">
    <property type="entry name" value="MreB"/>
</dbReference>
<dbReference type="Gene3D" id="3.30.420.40">
    <property type="match status" value="2"/>
</dbReference>
<keyword evidence="2 6" id="KW-0547">Nucleotide-binding</keyword>
<dbReference type="PRINTS" id="PR01652">
    <property type="entry name" value="SHAPEPROTEIN"/>
</dbReference>
<comment type="caution">
    <text evidence="6">Lacks conserved residue(s) required for the propagation of feature annotation.</text>
</comment>
<dbReference type="CDD" id="cd10225">
    <property type="entry name" value="ASKHA_NBD_MreB-like"/>
    <property type="match status" value="1"/>
</dbReference>
<dbReference type="NCBIfam" id="NF010539">
    <property type="entry name" value="PRK13927.1"/>
    <property type="match status" value="1"/>
</dbReference>
<dbReference type="InterPro" id="IPR056546">
    <property type="entry name" value="MreB_MamK-like"/>
</dbReference>
<name>A0ABP3U4N8_9FLAO</name>
<dbReference type="PANTHER" id="PTHR42749">
    <property type="entry name" value="CELL SHAPE-DETERMINING PROTEIN MREB"/>
    <property type="match status" value="1"/>
</dbReference>
<keyword evidence="4 6" id="KW-0133">Cell shape</keyword>
<comment type="subcellular location">
    <subcellularLocation>
        <location evidence="6">Cytoplasm</location>
    </subcellularLocation>
    <text evidence="6">Membrane-associated.</text>
</comment>
<dbReference type="EMBL" id="BAAAGE010000002">
    <property type="protein sequence ID" value="GAA0721922.1"/>
    <property type="molecule type" value="Genomic_DNA"/>
</dbReference>
<protein>
    <recommendedName>
        <fullName evidence="6">Cell shape-determining protein MreB</fullName>
    </recommendedName>
</protein>
<accession>A0ABP3U4N8</accession>
<keyword evidence="1 6" id="KW-0963">Cytoplasm</keyword>
<sequence>MGLLDFLTNKIAVDLGTTNTLISHKGKIAIDVPSIIAVNRLSGKIIAVGKEASSMRGKIHQNIKTLYPLRNGVIANFDLSEKMLKILIKKISDISNAIFIRSYKMIIAIPCGITKVEMRAVKESARRLNAKNVYLISEPMAAAIGAGIDVLQPKGHMVIDIGGGTTDIAVITLGGIISGQSVKIAGNVFNNDIIQYVREKHNLHIGESTAEEIKIKVGSAVNVLELPPKKTTIRGRDVLTGKPKQTFLTYKEIFKSLDKSITQIENAVLETLSDIPPEISSDIYNTGIFLTGGGSLLRGLDKRFSTTTELPVYKSDNPLEVVVKGSDMVLKNIDRYSNVLIRDI</sequence>
<keyword evidence="8" id="KW-1185">Reference proteome</keyword>
<dbReference type="RefSeq" id="WP_343912526.1">
    <property type="nucleotide sequence ID" value="NZ_BAAAGE010000002.1"/>
</dbReference>
<evidence type="ECO:0000256" key="2">
    <source>
        <dbReference type="ARBA" id="ARBA00022741"/>
    </source>
</evidence>
<feature type="binding site" evidence="6">
    <location>
        <begin position="211"/>
        <end position="214"/>
    </location>
    <ligand>
        <name>ATP</name>
        <dbReference type="ChEBI" id="CHEBI:30616"/>
    </ligand>
</feature>
<dbReference type="PANTHER" id="PTHR42749:SF1">
    <property type="entry name" value="CELL SHAPE-DETERMINING PROTEIN MREB"/>
    <property type="match status" value="1"/>
</dbReference>
<keyword evidence="3 6" id="KW-0067">ATP-binding</keyword>
<dbReference type="Proteomes" id="UP001501758">
    <property type="component" value="Unassembled WGS sequence"/>
</dbReference>
<organism evidence="7 8">
    <name type="scientific">Aquimarina litoralis</name>
    <dbReference type="NCBI Taxonomy" id="584605"/>
    <lineage>
        <taxon>Bacteria</taxon>
        <taxon>Pseudomonadati</taxon>
        <taxon>Bacteroidota</taxon>
        <taxon>Flavobacteriia</taxon>
        <taxon>Flavobacteriales</taxon>
        <taxon>Flavobacteriaceae</taxon>
        <taxon>Aquimarina</taxon>
    </lineage>
</organism>
<dbReference type="SUPFAM" id="SSF53067">
    <property type="entry name" value="Actin-like ATPase domain"/>
    <property type="match status" value="2"/>
</dbReference>
<evidence type="ECO:0000256" key="5">
    <source>
        <dbReference type="ARBA" id="ARBA00023458"/>
    </source>
</evidence>
<evidence type="ECO:0000256" key="1">
    <source>
        <dbReference type="ARBA" id="ARBA00022490"/>
    </source>
</evidence>
<dbReference type="HAMAP" id="MF_02207">
    <property type="entry name" value="MreB"/>
    <property type="match status" value="1"/>
</dbReference>
<dbReference type="InterPro" id="IPR043129">
    <property type="entry name" value="ATPase_NBD"/>
</dbReference>
<feature type="binding site" evidence="6">
    <location>
        <begin position="163"/>
        <end position="165"/>
    </location>
    <ligand>
        <name>ATP</name>
        <dbReference type="ChEBI" id="CHEBI:30616"/>
    </ligand>
</feature>
<evidence type="ECO:0000256" key="3">
    <source>
        <dbReference type="ARBA" id="ARBA00022840"/>
    </source>
</evidence>